<comment type="pathway">
    <text evidence="3 19">Amino-acid biosynthesis; L-methionine biosynthesis via de novo pathway; L-methionine from L-homocysteine (MetH route): step 1/1.</text>
</comment>
<evidence type="ECO:0000256" key="15">
    <source>
        <dbReference type="ARBA" id="ARBA00023285"/>
    </source>
</evidence>
<evidence type="ECO:0000259" key="26">
    <source>
        <dbReference type="PROSITE" id="PS51332"/>
    </source>
</evidence>
<evidence type="ECO:0000256" key="5">
    <source>
        <dbReference type="ARBA" id="ARBA00012032"/>
    </source>
</evidence>
<feature type="binding site" evidence="21">
    <location>
        <position position="710"/>
    </location>
    <ligand>
        <name>methylcob(III)alamin</name>
        <dbReference type="ChEBI" id="CHEBI:28115"/>
    </ligand>
</feature>
<organism evidence="28 29">
    <name type="scientific">Albula goreensis</name>
    <dbReference type="NCBI Taxonomy" id="1534307"/>
    <lineage>
        <taxon>Eukaryota</taxon>
        <taxon>Metazoa</taxon>
        <taxon>Chordata</taxon>
        <taxon>Craniata</taxon>
        <taxon>Vertebrata</taxon>
        <taxon>Euteleostomi</taxon>
        <taxon>Actinopterygii</taxon>
        <taxon>Neopterygii</taxon>
        <taxon>Teleostei</taxon>
        <taxon>Albuliformes</taxon>
        <taxon>Albulidae</taxon>
        <taxon>Albula</taxon>
    </lineage>
</organism>
<feature type="binding site" evidence="21">
    <location>
        <position position="887"/>
    </location>
    <ligand>
        <name>methylcob(III)alamin</name>
        <dbReference type="ChEBI" id="CHEBI:28115"/>
    </ligand>
</feature>
<keyword evidence="29" id="KW-1185">Reference proteome</keyword>
<feature type="domain" description="Pterin-binding" evidence="24">
    <location>
        <begin position="372"/>
        <end position="633"/>
    </location>
</feature>
<dbReference type="Pfam" id="PF02965">
    <property type="entry name" value="Met_synt_B12"/>
    <property type="match status" value="1"/>
</dbReference>
<dbReference type="GO" id="GO:0005829">
    <property type="term" value="C:cytosol"/>
    <property type="evidence" value="ECO:0007669"/>
    <property type="project" value="TreeGrafter"/>
</dbReference>
<dbReference type="Pfam" id="PF02574">
    <property type="entry name" value="S-methyl_trans"/>
    <property type="match status" value="1"/>
</dbReference>
<evidence type="ECO:0000256" key="2">
    <source>
        <dbReference type="ARBA" id="ARBA00001956"/>
    </source>
</evidence>
<dbReference type="EC" id="2.1.1.13" evidence="5 19"/>
<dbReference type="InterPro" id="IPR037010">
    <property type="entry name" value="VitB12-dep_Met_synth_activ_sf"/>
</dbReference>
<dbReference type="SUPFAM" id="SSF52242">
    <property type="entry name" value="Cobalamin (vitamin B12)-binding domain"/>
    <property type="match status" value="1"/>
</dbReference>
<feature type="binding site" evidence="20 22">
    <location>
        <position position="325"/>
    </location>
    <ligand>
        <name>Zn(2+)</name>
        <dbReference type="ChEBI" id="CHEBI:29105"/>
    </ligand>
</feature>
<comment type="function">
    <text evidence="17 19">Catalyzes the transfer of a methyl group from methylcob(III)alamin (MeCbl) to homocysteine, yielding enzyme-bound cob(I)alamin and methionine in the cytosol. MeCbl is an active form of cobalamin (vitamin B12) used as a cofactor for methionine biosynthesis. Cob(I)alamin form is regenerated to MeCbl by a transfer of a methyl group from 5-methyltetrahydrofolate. The processing of cobalamin in the cytosol occurs in a multiprotein complex composed of at least MMACHC, MMADHC, MTRR (methionine synthase reductase) and MTR which may contribute to shuttle safely and efficiently cobalamin towards MTR in order to produce methionine.</text>
</comment>
<evidence type="ECO:0000256" key="18">
    <source>
        <dbReference type="ARBA" id="ARBA00064177"/>
    </source>
</evidence>
<dbReference type="PROSITE" id="PS51332">
    <property type="entry name" value="B12_BINDING"/>
    <property type="match status" value="1"/>
</dbReference>
<keyword evidence="10 19" id="KW-0949">S-adenosyl-L-methionine</keyword>
<dbReference type="GO" id="GO:0046653">
    <property type="term" value="P:tetrahydrofolate metabolic process"/>
    <property type="evidence" value="ECO:0007669"/>
    <property type="project" value="TreeGrafter"/>
</dbReference>
<dbReference type="Gene3D" id="3.10.196.10">
    <property type="entry name" value="Vitamin B12-dependent methionine synthase, activation domain"/>
    <property type="match status" value="1"/>
</dbReference>
<dbReference type="InterPro" id="IPR011822">
    <property type="entry name" value="MetH"/>
</dbReference>
<evidence type="ECO:0000256" key="19">
    <source>
        <dbReference type="PIRNR" id="PIRNR000381"/>
    </source>
</evidence>
<dbReference type="PROSITE" id="PS50970">
    <property type="entry name" value="HCY"/>
    <property type="match status" value="1"/>
</dbReference>
<dbReference type="FunFam" id="3.20.20.20:FF:000002">
    <property type="entry name" value="Methionine synthase"/>
    <property type="match status" value="1"/>
</dbReference>
<evidence type="ECO:0000256" key="6">
    <source>
        <dbReference type="ARBA" id="ARBA00022603"/>
    </source>
</evidence>
<dbReference type="SUPFAM" id="SSF51717">
    <property type="entry name" value="Dihydropteroate synthetase-like"/>
    <property type="match status" value="1"/>
</dbReference>
<evidence type="ECO:0000256" key="4">
    <source>
        <dbReference type="ARBA" id="ARBA00010398"/>
    </source>
</evidence>
<feature type="binding site" evidence="21">
    <location>
        <position position="835"/>
    </location>
    <ligand>
        <name>methylcob(III)alamin</name>
        <dbReference type="ChEBI" id="CHEBI:28115"/>
    </ligand>
</feature>
<dbReference type="PROSITE" id="PS50972">
    <property type="entry name" value="PTERIN_BINDING"/>
    <property type="match status" value="1"/>
</dbReference>
<dbReference type="GO" id="GO:0008270">
    <property type="term" value="F:zinc ion binding"/>
    <property type="evidence" value="ECO:0007669"/>
    <property type="project" value="UniProtKB-UniRule"/>
</dbReference>
<dbReference type="FunFam" id="3.40.50.280:FF:000001">
    <property type="entry name" value="Methionine synthase"/>
    <property type="match status" value="1"/>
</dbReference>
<evidence type="ECO:0000313" key="29">
    <source>
        <dbReference type="Proteomes" id="UP000829720"/>
    </source>
</evidence>
<dbReference type="InterPro" id="IPR000489">
    <property type="entry name" value="Pterin-binding_dom"/>
</dbReference>
<dbReference type="EMBL" id="JAERUA010000019">
    <property type="protein sequence ID" value="KAI1886941.1"/>
    <property type="molecule type" value="Genomic_DNA"/>
</dbReference>
<feature type="binding site" evidence="20 22">
    <location>
        <position position="261"/>
    </location>
    <ligand>
        <name>Zn(2+)</name>
        <dbReference type="ChEBI" id="CHEBI:29105"/>
    </ligand>
</feature>
<evidence type="ECO:0000256" key="12">
    <source>
        <dbReference type="ARBA" id="ARBA00022737"/>
    </source>
</evidence>
<dbReference type="Gene3D" id="1.10.288.10">
    <property type="entry name" value="Cobalamin-dependent Methionine Synthase, domain 2"/>
    <property type="match status" value="1"/>
</dbReference>
<dbReference type="InterPro" id="IPR003759">
    <property type="entry name" value="Cbl-bd_cap"/>
</dbReference>
<name>A0A8T3CSJ3_9TELE</name>
<keyword evidence="13 19" id="KW-0862">Zinc</keyword>
<dbReference type="InterPro" id="IPR003726">
    <property type="entry name" value="HCY_dom"/>
</dbReference>
<reference evidence="28" key="1">
    <citation type="submission" date="2021-01" db="EMBL/GenBank/DDBJ databases">
        <authorList>
            <person name="Zahm M."/>
            <person name="Roques C."/>
            <person name="Cabau C."/>
            <person name="Klopp C."/>
            <person name="Donnadieu C."/>
            <person name="Jouanno E."/>
            <person name="Lampietro C."/>
            <person name="Louis A."/>
            <person name="Herpin A."/>
            <person name="Echchiki A."/>
            <person name="Berthelot C."/>
            <person name="Parey E."/>
            <person name="Roest-Crollius H."/>
            <person name="Braasch I."/>
            <person name="Postlethwait J."/>
            <person name="Bobe J."/>
            <person name="Montfort J."/>
            <person name="Bouchez O."/>
            <person name="Begum T."/>
            <person name="Mejri S."/>
            <person name="Adams A."/>
            <person name="Chen W.-J."/>
            <person name="Guiguen Y."/>
        </authorList>
    </citation>
    <scope>NUCLEOTIDE SEQUENCE</scope>
    <source>
        <tissue evidence="28">Blood</tissue>
    </source>
</reference>
<comment type="cofactor">
    <cofactor evidence="1 19 22">
        <name>Zn(2+)</name>
        <dbReference type="ChEBI" id="CHEBI:29105"/>
    </cofactor>
</comment>
<dbReference type="SMART" id="SM01018">
    <property type="entry name" value="B12-binding_2"/>
    <property type="match status" value="1"/>
</dbReference>
<dbReference type="SUPFAM" id="SSF47644">
    <property type="entry name" value="Methionine synthase domain"/>
    <property type="match status" value="1"/>
</dbReference>
<feature type="binding site" evidence="21">
    <location>
        <begin position="783"/>
        <end position="787"/>
    </location>
    <ligand>
        <name>methylcob(III)alamin</name>
        <dbReference type="ChEBI" id="CHEBI:28115"/>
    </ligand>
</feature>
<dbReference type="Gene3D" id="3.20.20.20">
    <property type="entry name" value="Dihydropteroate synthase-like"/>
    <property type="match status" value="1"/>
</dbReference>
<dbReference type="InterPro" id="IPR006158">
    <property type="entry name" value="Cobalamin-bd"/>
</dbReference>
<comment type="subunit">
    <text evidence="18">Monomer. Dimer. Forms a multiprotein complex with MMACHC, MMADHC and MTRR.</text>
</comment>
<dbReference type="CDD" id="cd00740">
    <property type="entry name" value="MeTr"/>
    <property type="match status" value="1"/>
</dbReference>
<dbReference type="Pfam" id="PF02607">
    <property type="entry name" value="B12-binding_2"/>
    <property type="match status" value="1"/>
</dbReference>
<dbReference type="PROSITE" id="PS51337">
    <property type="entry name" value="B12_BINDING_NTER"/>
    <property type="match status" value="1"/>
</dbReference>
<keyword evidence="8 19" id="KW-0846">Cobalamin</keyword>
<feature type="binding site" evidence="21">
    <location>
        <begin position="1228"/>
        <end position="1229"/>
    </location>
    <ligand>
        <name>S-adenosyl-L-methionine</name>
        <dbReference type="ChEBI" id="CHEBI:59789"/>
    </ligand>
</feature>
<feature type="binding site" evidence="20 22">
    <location>
        <position position="324"/>
    </location>
    <ligand>
        <name>Zn(2+)</name>
        <dbReference type="ChEBI" id="CHEBI:29105"/>
    </ligand>
</feature>
<dbReference type="SUPFAM" id="SSF56507">
    <property type="entry name" value="Methionine synthase activation domain-like"/>
    <property type="match status" value="1"/>
</dbReference>
<dbReference type="CDD" id="cd02069">
    <property type="entry name" value="methionine_synthase_B12_BD"/>
    <property type="match status" value="1"/>
</dbReference>
<evidence type="ECO:0000256" key="17">
    <source>
        <dbReference type="ARBA" id="ARBA00059908"/>
    </source>
</evidence>
<evidence type="ECO:0000256" key="8">
    <source>
        <dbReference type="ARBA" id="ARBA00022628"/>
    </source>
</evidence>
<evidence type="ECO:0000256" key="7">
    <source>
        <dbReference type="ARBA" id="ARBA00022605"/>
    </source>
</evidence>
<dbReference type="InterPro" id="IPR036724">
    <property type="entry name" value="Cobalamin-bd_sf"/>
</dbReference>
<keyword evidence="7 19" id="KW-0028">Amino-acid biosynthesis</keyword>
<evidence type="ECO:0000256" key="3">
    <source>
        <dbReference type="ARBA" id="ARBA00005178"/>
    </source>
</evidence>
<dbReference type="Gene3D" id="3.40.50.280">
    <property type="entry name" value="Cobalamin-binding domain"/>
    <property type="match status" value="1"/>
</dbReference>
<comment type="similarity">
    <text evidence="4">Belongs to the vitamin-B12 dependent methionine synthase family.</text>
</comment>
<comment type="cofactor">
    <cofactor evidence="2 19 20">
        <name>methylcob(III)alamin</name>
        <dbReference type="ChEBI" id="CHEBI:28115"/>
    </cofactor>
</comment>
<dbReference type="Gene3D" id="1.10.1240.10">
    <property type="entry name" value="Methionine synthase domain"/>
    <property type="match status" value="1"/>
</dbReference>
<sequence length="1266" mass="140491">MAPTIHEYSTSSGSRKTTLEDELREVLQKRIMVLDGGMGTMIQQRNLEELDFRGAEFRDHLKNLKGNNDLLSITQPDIIYKIHKEYLLAGADIIETNTFSSTSVAQADYGLEDLAYRMNKASAEVARKAANDVTTQTGVKRYVAGALGPTNRTLSVSPSVERPDFRNITFDALVEAYTEQARGLLDGGADILLVETIFDTANAKAALFAIDKLFEQEYEAKPIFISGTIVDKSGRTLSGQTGEAFVISVSHAKPLCIGLNCALGAPEMRPFIEAIGKSTTTFIICYPNAGLPNTFGGYDETPELTASHLKEFALDGLVNIVGGCCGTTPEHIRAIAEAVKNCQPRVPPTGVFQDYMLLSGLEPFRVGPYTNFVNIGERCNVAGSRKFAKLIMAGNYEEALSIAKTQVEMGAQVLDINMDEGMLEGPTAMARFCNLIASEPDIARVPLCIDSSNFAVIEAGLKCCQGKCIVNSISLKEGEEEFLQQAKCIRRYGAAVVVMAFDEEGQATDTEHKVKVCTRAYHLLISKVGFNPNDIIFDPNILTIGTGMEEHNLYAINFMKATRLIKKTLPGARVSGGLSNLSFSFRGMEVIREAMHGAFLYHAIKDGMDMGIVNAGNLPVYDDIDKDLLQLCENLIWNRDPEATEKLLLYAQNNAKGGKKVIQTDEWREGSVEDRLEYALIKGIEKYVVEDTEEARAQTDRYPRPLHVIEGPLMNGMKKVGDLFGAGKMFLPQVIKSARVMKKAVGYLIPYMEKEREEMMAASGSTEEIDPYQGTIVLATVKGDVHDIGKNIVAVVLGCNNFRVIDLGVMTPCDKILKEAINHKADIIGLSGLITPSLDEMIYVAKEMERLGMKTPLLIGGATTSKTHTAVKIAPRYSAPVVHVLDASRSVVVCSQLLDENVKEDFFEEVTEEYEEIRQDHYDSLKDRRFLSLGQAQEKRLRVDWHSQTPPVRPQVIGTHVFEEYDLGRLLAYIDWKPFFDVWQLRGKYPNRGYPKIFKDKTVGEEARKVFDDAQRLLTQLIDGKKLQARGLVGFWPAQSFGDDIHVYAHDAVSHSSQPVAAFYGLRQQAEKDSSSSDPYLCLSDFVAPRESGIPDYIGMFAVACFGAEQLSREFEMQGDDYNSIMVKALADRLAEAFAEELHARVRKDFWGYSNEEDLDASEMHKIRYEGIRPAPGYPSQPDHTEKITMWRLAGVEEKTGITLTESLAMTPAASVSGLYFSNPKSTYFAVGKITKDQVEDYARRKEIPVAEVERWLGPILGYETD</sequence>
<evidence type="ECO:0000256" key="9">
    <source>
        <dbReference type="ARBA" id="ARBA00022679"/>
    </source>
</evidence>
<comment type="catalytic activity">
    <reaction evidence="16">
        <text>(6S)-5-methyl-5,6,7,8-tetrahydrofolate + L-homocysteine = (6S)-5,6,7,8-tetrahydrofolate + L-methionine</text>
        <dbReference type="Rhea" id="RHEA:11172"/>
        <dbReference type="ChEBI" id="CHEBI:18608"/>
        <dbReference type="ChEBI" id="CHEBI:57453"/>
        <dbReference type="ChEBI" id="CHEBI:57844"/>
        <dbReference type="ChEBI" id="CHEBI:58199"/>
        <dbReference type="EC" id="2.1.1.13"/>
    </reaction>
    <physiologicalReaction direction="left-to-right" evidence="16">
        <dbReference type="Rhea" id="RHEA:11173"/>
    </physiologicalReaction>
</comment>
<evidence type="ECO:0000259" key="23">
    <source>
        <dbReference type="PROSITE" id="PS50970"/>
    </source>
</evidence>
<dbReference type="OrthoDB" id="261426at2759"/>
<dbReference type="InterPro" id="IPR011005">
    <property type="entry name" value="Dihydropteroate_synth-like_sf"/>
</dbReference>
<dbReference type="Pfam" id="PF02310">
    <property type="entry name" value="B12-binding"/>
    <property type="match status" value="1"/>
</dbReference>
<evidence type="ECO:0000259" key="27">
    <source>
        <dbReference type="PROSITE" id="PS51337"/>
    </source>
</evidence>
<dbReference type="Gene3D" id="3.20.20.330">
    <property type="entry name" value="Homocysteine-binding-like domain"/>
    <property type="match status" value="1"/>
</dbReference>
<dbReference type="Pfam" id="PF00809">
    <property type="entry name" value="Pterin_bind"/>
    <property type="match status" value="1"/>
</dbReference>
<dbReference type="GO" id="GO:0032259">
    <property type="term" value="P:methylation"/>
    <property type="evidence" value="ECO:0007669"/>
    <property type="project" value="UniProtKB-KW"/>
</dbReference>
<dbReference type="FunFam" id="3.20.20.330:FF:000001">
    <property type="entry name" value="Methionine synthase"/>
    <property type="match status" value="1"/>
</dbReference>
<feature type="domain" description="B12-binding" evidence="26">
    <location>
        <begin position="773"/>
        <end position="908"/>
    </location>
</feature>
<evidence type="ECO:0000256" key="14">
    <source>
        <dbReference type="ARBA" id="ARBA00023167"/>
    </source>
</evidence>
<keyword evidence="12" id="KW-0677">Repeat</keyword>
<dbReference type="NCBIfam" id="TIGR02082">
    <property type="entry name" value="metH"/>
    <property type="match status" value="1"/>
</dbReference>
<dbReference type="GO" id="GO:0008705">
    <property type="term" value="F:methionine synthase activity"/>
    <property type="evidence" value="ECO:0007669"/>
    <property type="project" value="UniProtKB-UniRule"/>
</dbReference>
<dbReference type="InterPro" id="IPR033706">
    <property type="entry name" value="Met_synthase_B12-bd"/>
</dbReference>
<dbReference type="Proteomes" id="UP000829720">
    <property type="component" value="Unassembled WGS sequence"/>
</dbReference>
<gene>
    <name evidence="28" type="ORF">AGOR_G00200950</name>
</gene>
<keyword evidence="6 19" id="KW-0489">Methyltransferase</keyword>
<evidence type="ECO:0000256" key="10">
    <source>
        <dbReference type="ARBA" id="ARBA00022691"/>
    </source>
</evidence>
<dbReference type="PANTHER" id="PTHR45833:SF1">
    <property type="entry name" value="METHIONINE SYNTHASE"/>
    <property type="match status" value="1"/>
</dbReference>
<feature type="binding site" evidence="21">
    <location>
        <position position="831"/>
    </location>
    <ligand>
        <name>methylcob(III)alamin</name>
        <dbReference type="ChEBI" id="CHEBI:28115"/>
    </ligand>
</feature>
<keyword evidence="19" id="KW-0963">Cytoplasm</keyword>
<evidence type="ECO:0000256" key="11">
    <source>
        <dbReference type="ARBA" id="ARBA00022723"/>
    </source>
</evidence>
<feature type="binding site" evidence="21">
    <location>
        <position position="975"/>
    </location>
    <ligand>
        <name>S-adenosyl-L-methionine</name>
        <dbReference type="ChEBI" id="CHEBI:59789"/>
    </ligand>
</feature>
<dbReference type="InterPro" id="IPR036594">
    <property type="entry name" value="Meth_synthase_dom"/>
</dbReference>
<feature type="domain" description="B12-binding N-terminal" evidence="27">
    <location>
        <begin position="663"/>
        <end position="760"/>
    </location>
</feature>
<evidence type="ECO:0000256" key="16">
    <source>
        <dbReference type="ARBA" id="ARBA00052545"/>
    </source>
</evidence>
<evidence type="ECO:0000256" key="22">
    <source>
        <dbReference type="PROSITE-ProRule" id="PRU00333"/>
    </source>
</evidence>
<dbReference type="GO" id="GO:0050667">
    <property type="term" value="P:homocysteine metabolic process"/>
    <property type="evidence" value="ECO:0007669"/>
    <property type="project" value="TreeGrafter"/>
</dbReference>
<keyword evidence="9 19" id="KW-0808">Transferase</keyword>
<evidence type="ECO:0000259" key="25">
    <source>
        <dbReference type="PROSITE" id="PS50974"/>
    </source>
</evidence>
<keyword evidence="15 19" id="KW-0170">Cobalt</keyword>
<comment type="subcellular location">
    <subcellularLocation>
        <location evidence="19">Cytoplasm</location>
    </subcellularLocation>
</comment>
<feature type="domain" description="Hcy-binding" evidence="23">
    <location>
        <begin position="20"/>
        <end position="339"/>
    </location>
</feature>
<dbReference type="AlphaFoldDB" id="A0A8T3CSJ3"/>
<evidence type="ECO:0000256" key="13">
    <source>
        <dbReference type="ARBA" id="ARBA00022833"/>
    </source>
</evidence>
<evidence type="ECO:0000313" key="28">
    <source>
        <dbReference type="EMBL" id="KAI1886941.1"/>
    </source>
</evidence>
<dbReference type="GO" id="GO:0031419">
    <property type="term" value="F:cobalamin binding"/>
    <property type="evidence" value="ECO:0007669"/>
    <property type="project" value="UniProtKB-UniRule"/>
</dbReference>
<dbReference type="PANTHER" id="PTHR45833">
    <property type="entry name" value="METHIONINE SYNTHASE"/>
    <property type="match status" value="1"/>
</dbReference>
<dbReference type="SUPFAM" id="SSF82282">
    <property type="entry name" value="Homocysteine S-methyltransferase"/>
    <property type="match status" value="1"/>
</dbReference>
<comment type="domain">
    <text evidence="19">Modular enzyme with four functionally distinct domains. The isolated Hcy-binding domain catalyzes methyl transfer from free methylcobalamin to homocysteine. The Hcy-binding domain in association with the pterin-binding domain catalyzes the methylation of cob(I)alamin by methyltetrahydrofolate and the methylation of homocysteine. The B12-binding domain binds the cofactor. The AdoMet activation domain binds S-adenosyl-L-methionine. Under aerobic conditions cob(I)alamin can be converted to inactive cob(II)alamin. Reductive methylation by S-adenosyl-L-methionine and flavodoxin regenerates methylcobalamin.</text>
</comment>
<dbReference type="InterPro" id="IPR050554">
    <property type="entry name" value="Met_Synthase/Corrinoid"/>
</dbReference>
<evidence type="ECO:0000256" key="21">
    <source>
        <dbReference type="PIRSR" id="PIRSR000381-2"/>
    </source>
</evidence>
<dbReference type="PIRSF" id="PIRSF000381">
    <property type="entry name" value="MetH"/>
    <property type="match status" value="1"/>
</dbReference>
<feature type="binding site" description="axial binding residue" evidence="20">
    <location>
        <position position="786"/>
    </location>
    <ligand>
        <name>methylcob(III)alamin</name>
        <dbReference type="ChEBI" id="CHEBI:28115"/>
    </ligand>
    <ligandPart>
        <name>Co</name>
        <dbReference type="ChEBI" id="CHEBI:27638"/>
    </ligandPart>
</feature>
<keyword evidence="11 19" id="KW-0479">Metal-binding</keyword>
<evidence type="ECO:0000259" key="24">
    <source>
        <dbReference type="PROSITE" id="PS50972"/>
    </source>
</evidence>
<accession>A0A8T3CSJ3</accession>
<proteinExistence type="inferred from homology"/>
<feature type="binding site" evidence="21">
    <location>
        <position position="1173"/>
    </location>
    <ligand>
        <name>S-adenosyl-L-methionine</name>
        <dbReference type="ChEBI" id="CHEBI:59789"/>
    </ligand>
</feature>
<evidence type="ECO:0000256" key="20">
    <source>
        <dbReference type="PIRSR" id="PIRSR000381-1"/>
    </source>
</evidence>
<keyword evidence="14 19" id="KW-0486">Methionine biosynthesis</keyword>
<protein>
    <recommendedName>
        <fullName evidence="5 19">Methionine synthase</fullName>
        <ecNumber evidence="5 19">2.1.1.13</ecNumber>
    </recommendedName>
    <alternativeName>
        <fullName evidence="19">5-methyltetrahydrofolate--homocysteine methyltransferase</fullName>
    </alternativeName>
</protein>
<dbReference type="InterPro" id="IPR004223">
    <property type="entry name" value="VitB12-dep_Met_synth_activ_dom"/>
</dbReference>
<dbReference type="FunFam" id="1.10.1240.10:FF:000001">
    <property type="entry name" value="Methionine synthase"/>
    <property type="match status" value="1"/>
</dbReference>
<dbReference type="InterPro" id="IPR036589">
    <property type="entry name" value="HCY_dom_sf"/>
</dbReference>
<comment type="caution">
    <text evidence="28">The sequence shown here is derived from an EMBL/GenBank/DDBJ whole genome shotgun (WGS) entry which is preliminary data.</text>
</comment>
<feature type="domain" description="AdoMet activation" evidence="25">
    <location>
        <begin position="924"/>
        <end position="1266"/>
    </location>
</feature>
<dbReference type="PROSITE" id="PS50974">
    <property type="entry name" value="ADOMET_ACTIVATION"/>
    <property type="match status" value="1"/>
</dbReference>
<dbReference type="NCBIfam" id="NF007024">
    <property type="entry name" value="PRK09490.1"/>
    <property type="match status" value="1"/>
</dbReference>
<evidence type="ECO:0000256" key="1">
    <source>
        <dbReference type="ARBA" id="ARBA00001947"/>
    </source>
</evidence>